<protein>
    <recommendedName>
        <fullName evidence="4">2OGFeDO JBP1/TET oxygenase domain-containing protein</fullName>
    </recommendedName>
</protein>
<feature type="compositionally biased region" description="Polar residues" evidence="1">
    <location>
        <begin position="287"/>
        <end position="296"/>
    </location>
</feature>
<evidence type="ECO:0008006" key="4">
    <source>
        <dbReference type="Google" id="ProtNLM"/>
    </source>
</evidence>
<reference evidence="3" key="1">
    <citation type="journal article" date="2014" name="Proc. Natl. Acad. Sci. U.S.A.">
        <title>Extensive sampling of basidiomycete genomes demonstrates inadequacy of the white-rot/brown-rot paradigm for wood decay fungi.</title>
        <authorList>
            <person name="Riley R."/>
            <person name="Salamov A.A."/>
            <person name="Brown D.W."/>
            <person name="Nagy L.G."/>
            <person name="Floudas D."/>
            <person name="Held B.W."/>
            <person name="Levasseur A."/>
            <person name="Lombard V."/>
            <person name="Morin E."/>
            <person name="Otillar R."/>
            <person name="Lindquist E.A."/>
            <person name="Sun H."/>
            <person name="LaButti K.M."/>
            <person name="Schmutz J."/>
            <person name="Jabbour D."/>
            <person name="Luo H."/>
            <person name="Baker S.E."/>
            <person name="Pisabarro A.G."/>
            <person name="Walton J.D."/>
            <person name="Blanchette R.A."/>
            <person name="Henrissat B."/>
            <person name="Martin F."/>
            <person name="Cullen D."/>
            <person name="Hibbett D.S."/>
            <person name="Grigoriev I.V."/>
        </authorList>
    </citation>
    <scope>NUCLEOTIDE SEQUENCE [LARGE SCALE GENOMIC DNA]</scope>
    <source>
        <strain evidence="3">PC15</strain>
    </source>
</reference>
<organism evidence="2 3">
    <name type="scientific">Pleurotus ostreatus (strain PC15)</name>
    <name type="common">Oyster mushroom</name>
    <dbReference type="NCBI Taxonomy" id="1137138"/>
    <lineage>
        <taxon>Eukaryota</taxon>
        <taxon>Fungi</taxon>
        <taxon>Dikarya</taxon>
        <taxon>Basidiomycota</taxon>
        <taxon>Agaricomycotina</taxon>
        <taxon>Agaricomycetes</taxon>
        <taxon>Agaricomycetidae</taxon>
        <taxon>Agaricales</taxon>
        <taxon>Pleurotineae</taxon>
        <taxon>Pleurotaceae</taxon>
        <taxon>Pleurotus</taxon>
    </lineage>
</organism>
<dbReference type="OrthoDB" id="3069750at2759"/>
<feature type="region of interest" description="Disordered" evidence="1">
    <location>
        <begin position="287"/>
        <end position="333"/>
    </location>
</feature>
<dbReference type="EMBL" id="KL198009">
    <property type="protein sequence ID" value="KDQ27151.1"/>
    <property type="molecule type" value="Genomic_DNA"/>
</dbReference>
<dbReference type="AlphaFoldDB" id="A0A067NU62"/>
<feature type="region of interest" description="Disordered" evidence="1">
    <location>
        <begin position="247"/>
        <end position="272"/>
    </location>
</feature>
<dbReference type="Gene3D" id="3.60.130.30">
    <property type="match status" value="1"/>
</dbReference>
<evidence type="ECO:0000313" key="2">
    <source>
        <dbReference type="EMBL" id="KDQ27151.1"/>
    </source>
</evidence>
<feature type="compositionally biased region" description="Polar residues" evidence="1">
    <location>
        <begin position="304"/>
        <end position="315"/>
    </location>
</feature>
<accession>A0A067NU62</accession>
<dbReference type="VEuPathDB" id="FungiDB:PLEOSDRAFT_168620"/>
<proteinExistence type="predicted"/>
<evidence type="ECO:0000313" key="3">
    <source>
        <dbReference type="Proteomes" id="UP000027073"/>
    </source>
</evidence>
<dbReference type="HOGENOM" id="CLU_303666_0_0_1"/>
<gene>
    <name evidence="2" type="ORF">PLEOSDRAFT_168620</name>
</gene>
<sequence>MSGTLFDEAQVIFLANPSASNVHGRPDRGSTWLAVSSGDGESCVTIRREHGATFTVIMLYKEEAFATLEHVQSVEADIDIIFYDVGDYCSVYDLVEGTVIALASSGRSKSWPVTKGRMVAVGDHTLKVYTEGPNPPPKELASLEIQQLRDTIDNALNTLQDEGSTPRGRRQAKIVAEITLANFITLIFRFFASKNLIYPTQYTSLPLIRQRLSVLSDPAEHKHATEQGRATDNPLAVEPVEHGVGAPQTLVSAPWPTPSPSPEAQERLVSPASVGAESSYGFNFPSDSLSPALSTPNRKRAQTLVASQEPSSSSDPGRPPKRANAACNRNSNTNWAPTAVAGVRLSQNALNVFNNIITAAEELRPLDASNWGFRIAGYLLDYSGSQSASASDRLSTLDGLVVNIHKIEGNSQGASVVRMLRLIQLAGYVDVLREGTTSRAPSSVADIARISCQSPSISHLGIVARTFQDWVSFGRKYASLAAAMVVDTIGDTGSLYILWVIASKQLVTATQTLPMQEINCLSNLLRNPSQESKYGKSVRGTIIPAMSSLRKSHPLRLTNVFGPEFLQAGETDLDFTDLMATEKVLDALKSKCRDAWLPFLSKLDALLEVDLYSVTARSLGGQGCSPPPSAFYEAQVKVFQAVARLPAAHTCDIIEVDFDATANKVQLNSDRCKRVANTVKQRSKASRALLLSSFYSMGKKVHDNEYLYLSFKDIQPDNKPLLIRSKSPDCKGNLVLLRGTLSEGLKKNLLTKLMGIFGDLSNRIQPINGGEKELKVPFLGLHFDWYNRYSTNGDDAPDDIHPAELSKQGLKRRSTFSLFVPRPSEEMKRFPKAYEALKDNFALAFEEIRDILQTLVPKEYNIEKIFAEFLPGDEVSPVFPFSGVVVNLNVQTIEHRDGMDTLMCLVLAIGSFRDGDICLREAGLRLQLRNGDWLVFDSKNITHFNMPYVGERASFVLHSDKAGESWIKNRNGWINNSSFM</sequence>
<dbReference type="InParanoid" id="A0A067NU62"/>
<name>A0A067NU62_PLEO1</name>
<dbReference type="Proteomes" id="UP000027073">
    <property type="component" value="Unassembled WGS sequence"/>
</dbReference>
<evidence type="ECO:0000256" key="1">
    <source>
        <dbReference type="SAM" id="MobiDB-lite"/>
    </source>
</evidence>